<reference evidence="1 2" key="1">
    <citation type="submission" date="2017-06" db="EMBL/GenBank/DDBJ databases">
        <title>Novel microbial phyla capable of carbon fixation and sulfur reduction in deep-sea sediments.</title>
        <authorList>
            <person name="Huang J."/>
            <person name="Baker B."/>
            <person name="Wang Y."/>
        </authorList>
    </citation>
    <scope>NUCLEOTIDE SEQUENCE [LARGE SCALE GENOMIC DNA]</scope>
    <source>
        <strain evidence="1">B3_TA06</strain>
    </source>
</reference>
<evidence type="ECO:0000313" key="2">
    <source>
        <dbReference type="Proteomes" id="UP000317778"/>
    </source>
</evidence>
<dbReference type="SUPFAM" id="SSF52047">
    <property type="entry name" value="RNI-like"/>
    <property type="match status" value="1"/>
</dbReference>
<sequence>MKKMRLSFSLLAIGLILIGVLGCKKETQTSEGKREFRELVLVREAYPLLDTLYISKDYKPRPTDVIVLDVTDWEPDKDALVFVRSGVDVTYIIPYTWQGEDTIYYTYDGSYLWINRRLVGLSNCRYEADSVGSPNDIVTLFDDGQIKLDSLKSYPNAATIGVFYSLHMGKTPTLLAVSNLMKIPKAKDIDLYISYNDISNLDFLGFALVPNLKFLKAIPCEKENWGLSFLCLARGLREFFFSALKITSKDFSRIARISNLRRLTLESDTIEEAGFRRLKALNNLTELNINSRAIGDKALRYISQLKNLHVLRLINTNVTDTGLAYLENLDNLRSLDLSNSRNITDSGLVHLEKVTSLRRLKLFSEKEYPSFDPHLLIVGNYPFYLPNPQVTREGVERLRKTLPRCEIVW</sequence>
<dbReference type="EMBL" id="NJBO01000030">
    <property type="protein sequence ID" value="TKJ37899.1"/>
    <property type="molecule type" value="Genomic_DNA"/>
</dbReference>
<dbReference type="PANTHER" id="PTHR13318">
    <property type="entry name" value="PARTNER OF PAIRED, ISOFORM B-RELATED"/>
    <property type="match status" value="1"/>
</dbReference>
<organism evidence="1 2">
    <name type="scientific">candidate division TA06 bacterium B3_TA06</name>
    <dbReference type="NCBI Taxonomy" id="2012487"/>
    <lineage>
        <taxon>Bacteria</taxon>
        <taxon>Bacteria division TA06</taxon>
    </lineage>
</organism>
<dbReference type="InterPro" id="IPR032675">
    <property type="entry name" value="LRR_dom_sf"/>
</dbReference>
<dbReference type="SMART" id="SM00367">
    <property type="entry name" value="LRR_CC"/>
    <property type="match status" value="2"/>
</dbReference>
<dbReference type="Proteomes" id="UP000317778">
    <property type="component" value="Unassembled WGS sequence"/>
</dbReference>
<dbReference type="GO" id="GO:0031146">
    <property type="term" value="P:SCF-dependent proteasomal ubiquitin-dependent protein catabolic process"/>
    <property type="evidence" value="ECO:0007669"/>
    <property type="project" value="TreeGrafter"/>
</dbReference>
<accession>A0A532USI2</accession>
<dbReference type="InterPro" id="IPR006553">
    <property type="entry name" value="Leu-rich_rpt_Cys-con_subtyp"/>
</dbReference>
<gene>
    <name evidence="1" type="ORF">CEE36_10955</name>
</gene>
<name>A0A532USI2_UNCT6</name>
<dbReference type="GO" id="GO:0019005">
    <property type="term" value="C:SCF ubiquitin ligase complex"/>
    <property type="evidence" value="ECO:0007669"/>
    <property type="project" value="TreeGrafter"/>
</dbReference>
<protein>
    <submittedName>
        <fullName evidence="1">Uncharacterized protein</fullName>
    </submittedName>
</protein>
<dbReference type="AlphaFoldDB" id="A0A532USI2"/>
<proteinExistence type="predicted"/>
<evidence type="ECO:0000313" key="1">
    <source>
        <dbReference type="EMBL" id="TKJ37899.1"/>
    </source>
</evidence>
<dbReference type="PROSITE" id="PS51257">
    <property type="entry name" value="PROKAR_LIPOPROTEIN"/>
    <property type="match status" value="1"/>
</dbReference>
<dbReference type="PANTHER" id="PTHR13318:SF190">
    <property type="entry name" value="PARTNER OF PAIRED, ISOFORM B"/>
    <property type="match status" value="1"/>
</dbReference>
<dbReference type="Gene3D" id="3.80.10.10">
    <property type="entry name" value="Ribonuclease Inhibitor"/>
    <property type="match status" value="1"/>
</dbReference>
<comment type="caution">
    <text evidence="1">The sequence shown here is derived from an EMBL/GenBank/DDBJ whole genome shotgun (WGS) entry which is preliminary data.</text>
</comment>